<gene>
    <name evidence="1" type="ORF">AXF42_Ash011947</name>
</gene>
<dbReference type="InterPro" id="IPR008480">
    <property type="entry name" value="DUF761_pln"/>
</dbReference>
<dbReference type="PANTHER" id="PTHR33265:SF6">
    <property type="entry name" value="OS01G0930500 PROTEIN"/>
    <property type="match status" value="1"/>
</dbReference>
<dbReference type="STRING" id="1088818.A0A2I0AWA0"/>
<organism evidence="1 2">
    <name type="scientific">Apostasia shenzhenica</name>
    <dbReference type="NCBI Taxonomy" id="1088818"/>
    <lineage>
        <taxon>Eukaryota</taxon>
        <taxon>Viridiplantae</taxon>
        <taxon>Streptophyta</taxon>
        <taxon>Embryophyta</taxon>
        <taxon>Tracheophyta</taxon>
        <taxon>Spermatophyta</taxon>
        <taxon>Magnoliopsida</taxon>
        <taxon>Liliopsida</taxon>
        <taxon>Asparagales</taxon>
        <taxon>Orchidaceae</taxon>
        <taxon>Apostasioideae</taxon>
        <taxon>Apostasia</taxon>
    </lineage>
</organism>
<evidence type="ECO:0000313" key="1">
    <source>
        <dbReference type="EMBL" id="PKA59822.1"/>
    </source>
</evidence>
<dbReference type="Proteomes" id="UP000236161">
    <property type="component" value="Unassembled WGS sequence"/>
</dbReference>
<dbReference type="OrthoDB" id="1512693at2759"/>
<dbReference type="PANTHER" id="PTHR33265">
    <property type="entry name" value="AVR9/CF-9 RAPIDLY ELICITED PROTEIN-RELATED"/>
    <property type="match status" value="1"/>
</dbReference>
<evidence type="ECO:0000313" key="2">
    <source>
        <dbReference type="Proteomes" id="UP000236161"/>
    </source>
</evidence>
<reference evidence="1 2" key="1">
    <citation type="journal article" date="2017" name="Nature">
        <title>The Apostasia genome and the evolution of orchids.</title>
        <authorList>
            <person name="Zhang G.Q."/>
            <person name="Liu K.W."/>
            <person name="Li Z."/>
            <person name="Lohaus R."/>
            <person name="Hsiao Y.Y."/>
            <person name="Niu S.C."/>
            <person name="Wang J.Y."/>
            <person name="Lin Y.C."/>
            <person name="Xu Q."/>
            <person name="Chen L.J."/>
            <person name="Yoshida K."/>
            <person name="Fujiwara S."/>
            <person name="Wang Z.W."/>
            <person name="Zhang Y.Q."/>
            <person name="Mitsuda N."/>
            <person name="Wang M."/>
            <person name="Liu G.H."/>
            <person name="Pecoraro L."/>
            <person name="Huang H.X."/>
            <person name="Xiao X.J."/>
            <person name="Lin M."/>
            <person name="Wu X.Y."/>
            <person name="Wu W.L."/>
            <person name="Chen Y.Y."/>
            <person name="Chang S.B."/>
            <person name="Sakamoto S."/>
            <person name="Ohme-Takagi M."/>
            <person name="Yagi M."/>
            <person name="Zeng S.J."/>
            <person name="Shen C.Y."/>
            <person name="Yeh C.M."/>
            <person name="Luo Y.B."/>
            <person name="Tsai W.C."/>
            <person name="Van de Peer Y."/>
            <person name="Liu Z.J."/>
        </authorList>
    </citation>
    <scope>NUCLEOTIDE SEQUENCE [LARGE SCALE GENOMIC DNA]</scope>
    <source>
        <strain evidence="2">cv. Shenzhen</strain>
        <tissue evidence="1">Stem</tissue>
    </source>
</reference>
<sequence>MEIDSASSSAKKLWSFLRLAFFMARKSLLSNKSTKLIVMEMNLVLQRGKLLAGKTLANLLHQHSPHQEMPSSSSAAAASASNRLRRQEYEFSCSSSPNPIIFFPCSSSKRRHSYFYFPCISAGAAEEAGNDQAYALMPERPSPALLRLIVESSPQWCRRHGGPSTSTSASPLAAAVEDGGSERLSEEVDCQAEEFIRKFYEQLQAQSSISSPLC</sequence>
<evidence type="ECO:0008006" key="3">
    <source>
        <dbReference type="Google" id="ProtNLM"/>
    </source>
</evidence>
<name>A0A2I0AWA0_9ASPA</name>
<proteinExistence type="predicted"/>
<dbReference type="Pfam" id="PF05553">
    <property type="entry name" value="DUF761"/>
    <property type="match status" value="1"/>
</dbReference>
<protein>
    <recommendedName>
        <fullName evidence="3">Avr9/Cf-9 rapidly elicited protein 146</fullName>
    </recommendedName>
</protein>
<keyword evidence="2" id="KW-1185">Reference proteome</keyword>
<dbReference type="AlphaFoldDB" id="A0A2I0AWA0"/>
<dbReference type="EMBL" id="KZ451944">
    <property type="protein sequence ID" value="PKA59822.1"/>
    <property type="molecule type" value="Genomic_DNA"/>
</dbReference>
<accession>A0A2I0AWA0</accession>